<evidence type="ECO:0000256" key="2">
    <source>
        <dbReference type="ARBA" id="ARBA00008531"/>
    </source>
</evidence>
<dbReference type="GO" id="GO:0015031">
    <property type="term" value="P:protein transport"/>
    <property type="evidence" value="ECO:0007669"/>
    <property type="project" value="UniProtKB-KW"/>
</dbReference>
<evidence type="ECO:0000256" key="1">
    <source>
        <dbReference type="ARBA" id="ARBA00004413"/>
    </source>
</evidence>
<protein>
    <recommendedName>
        <fullName evidence="3">Flagellar biosynthesis protein FlhF</fullName>
    </recommendedName>
    <alternativeName>
        <fullName evidence="13">Flagella-associated GTP-binding protein</fullName>
    </alternativeName>
</protein>
<dbReference type="GO" id="GO:0005525">
    <property type="term" value="F:GTP binding"/>
    <property type="evidence" value="ECO:0007669"/>
    <property type="project" value="UniProtKB-KW"/>
</dbReference>
<dbReference type="NCBIfam" id="TIGR03499">
    <property type="entry name" value="FlhF"/>
    <property type="match status" value="1"/>
</dbReference>
<accession>A0A160TAJ9</accession>
<evidence type="ECO:0000256" key="10">
    <source>
        <dbReference type="ARBA" id="ARBA00023136"/>
    </source>
</evidence>
<evidence type="ECO:0000256" key="12">
    <source>
        <dbReference type="ARBA" id="ARBA00025337"/>
    </source>
</evidence>
<evidence type="ECO:0000259" key="15">
    <source>
        <dbReference type="SMART" id="SM00962"/>
    </source>
</evidence>
<evidence type="ECO:0000256" key="7">
    <source>
        <dbReference type="ARBA" id="ARBA00022795"/>
    </source>
</evidence>
<keyword evidence="5" id="KW-1003">Cell membrane</keyword>
<keyword evidence="10" id="KW-0472">Membrane</keyword>
<dbReference type="GO" id="GO:0006614">
    <property type="term" value="P:SRP-dependent cotranslational protein targeting to membrane"/>
    <property type="evidence" value="ECO:0007669"/>
    <property type="project" value="InterPro"/>
</dbReference>
<dbReference type="InterPro" id="IPR020006">
    <property type="entry name" value="FlhF"/>
</dbReference>
<feature type="domain" description="SRP54-type proteins GTP-binding" evidence="15">
    <location>
        <begin position="239"/>
        <end position="431"/>
    </location>
</feature>
<dbReference type="Gene3D" id="3.40.50.300">
    <property type="entry name" value="P-loop containing nucleotide triphosphate hydrolases"/>
    <property type="match status" value="1"/>
</dbReference>
<reference evidence="16" key="1">
    <citation type="submission" date="2015-10" db="EMBL/GenBank/DDBJ databases">
        <authorList>
            <person name="Gilbert D.G."/>
        </authorList>
    </citation>
    <scope>NUCLEOTIDE SEQUENCE</scope>
</reference>
<dbReference type="SMART" id="SM00382">
    <property type="entry name" value="AAA"/>
    <property type="match status" value="1"/>
</dbReference>
<dbReference type="GO" id="GO:0044781">
    <property type="term" value="P:bacterial-type flagellum organization"/>
    <property type="evidence" value="ECO:0007669"/>
    <property type="project" value="UniProtKB-KW"/>
</dbReference>
<dbReference type="CDD" id="cd17873">
    <property type="entry name" value="FlhF"/>
    <property type="match status" value="1"/>
</dbReference>
<evidence type="ECO:0000256" key="4">
    <source>
        <dbReference type="ARBA" id="ARBA00022448"/>
    </source>
</evidence>
<dbReference type="GO" id="GO:0003924">
    <property type="term" value="F:GTPase activity"/>
    <property type="evidence" value="ECO:0007669"/>
    <property type="project" value="InterPro"/>
</dbReference>
<evidence type="ECO:0000256" key="3">
    <source>
        <dbReference type="ARBA" id="ARBA00014919"/>
    </source>
</evidence>
<keyword evidence="8" id="KW-0653">Protein transport</keyword>
<dbReference type="PANTHER" id="PTHR43134">
    <property type="entry name" value="SIGNAL RECOGNITION PARTICLE RECEPTOR SUBUNIT ALPHA"/>
    <property type="match status" value="1"/>
</dbReference>
<dbReference type="AlphaFoldDB" id="A0A160TAJ9"/>
<evidence type="ECO:0000256" key="8">
    <source>
        <dbReference type="ARBA" id="ARBA00022927"/>
    </source>
</evidence>
<dbReference type="Pfam" id="PF00448">
    <property type="entry name" value="SRP54"/>
    <property type="match status" value="1"/>
</dbReference>
<comment type="function">
    <text evidence="12">Necessary for flagellar biosynthesis. May be involved in translocation of the flagellum.</text>
</comment>
<sequence length="459" mass="49816">MNVKRFVAANMQQALRLVSQELGPDAVIMSSKKIAEGFEVVAALDYQSGQDASSNPEVERQLRLQRELEAAKSATRQAELQRQRTADRVAFAENSDLTSRDGIREALAGLRPGAQPAGQTAAEKDMAAQVATAKPMSAKNDDGSHVYNSRLQEMQGELRELKDWMVSHQGSAWDTRRPLTWQQSQLWQRCQDMGIEPAWADRIASNCAADVAMDEAWKAALKQIAGDLPITPAGLLERGGRIALVGPTGAGKTTTIGKIAAQFVMRHGAKSVAFVTLDNYRVAAHDQLKAFSRILGVEMRVVTQGGDLAKTLLALRDKKLVLVDSAGLGSQDPHFSVQLSMLKQAGAGLSKLLVLPLTSQGRCLQENFEHFKAAGLSGCIFTKLDECFSLGPGMSIAALGHLPVTLVTDGPHIPDDLHYPDAMRLVNLAEQMARMARTRWQAAEALNMATQQTSFQHGV</sequence>
<keyword evidence="16" id="KW-0282">Flagellum</keyword>
<keyword evidence="16" id="KW-0969">Cilium</keyword>
<dbReference type="EMBL" id="CZQC01000021">
    <property type="protein sequence ID" value="CUS40643.1"/>
    <property type="molecule type" value="Genomic_DNA"/>
</dbReference>
<evidence type="ECO:0000256" key="9">
    <source>
        <dbReference type="ARBA" id="ARBA00023134"/>
    </source>
</evidence>
<evidence type="ECO:0000256" key="13">
    <source>
        <dbReference type="ARBA" id="ARBA00030866"/>
    </source>
</evidence>
<keyword evidence="7" id="KW-1005">Bacterial flagellum biogenesis</keyword>
<evidence type="ECO:0000313" key="16">
    <source>
        <dbReference type="EMBL" id="CUS40643.1"/>
    </source>
</evidence>
<dbReference type="InterPro" id="IPR027417">
    <property type="entry name" value="P-loop_NTPase"/>
</dbReference>
<comment type="similarity">
    <text evidence="2">Belongs to the GTP-binding SRP family.</text>
</comment>
<keyword evidence="16" id="KW-0966">Cell projection</keyword>
<proteinExistence type="inferred from homology"/>
<dbReference type="GO" id="GO:0005886">
    <property type="term" value="C:plasma membrane"/>
    <property type="evidence" value="ECO:0007669"/>
    <property type="project" value="UniProtKB-SubCell"/>
</dbReference>
<feature type="domain" description="AAA+ ATPase" evidence="14">
    <location>
        <begin position="238"/>
        <end position="408"/>
    </location>
</feature>
<evidence type="ECO:0000256" key="11">
    <source>
        <dbReference type="ARBA" id="ARBA00023225"/>
    </source>
</evidence>
<name>A0A160TAJ9_9ZZZZ</name>
<keyword evidence="4" id="KW-0813">Transport</keyword>
<gene>
    <name evidence="16" type="ORF">MGWOODY_Tha129</name>
</gene>
<comment type="subcellular location">
    <subcellularLocation>
        <location evidence="1">Cell membrane</location>
        <topology evidence="1">Peripheral membrane protein</topology>
        <orientation evidence="1">Cytoplasmic side</orientation>
    </subcellularLocation>
</comment>
<evidence type="ECO:0000259" key="14">
    <source>
        <dbReference type="SMART" id="SM00382"/>
    </source>
</evidence>
<evidence type="ECO:0000256" key="6">
    <source>
        <dbReference type="ARBA" id="ARBA00022741"/>
    </source>
</evidence>
<keyword evidence="11" id="KW-1006">Bacterial flagellum protein export</keyword>
<dbReference type="InterPro" id="IPR047040">
    <property type="entry name" value="FlhF__GTPase_dom"/>
</dbReference>
<keyword evidence="6" id="KW-0547">Nucleotide-binding</keyword>
<keyword evidence="9" id="KW-0342">GTP-binding</keyword>
<evidence type="ECO:0000256" key="5">
    <source>
        <dbReference type="ARBA" id="ARBA00022475"/>
    </source>
</evidence>
<dbReference type="InterPro" id="IPR000897">
    <property type="entry name" value="SRP54_GTPase_dom"/>
</dbReference>
<dbReference type="PANTHER" id="PTHR43134:SF3">
    <property type="entry name" value="FLAGELLAR BIOSYNTHESIS PROTEIN FLHF"/>
    <property type="match status" value="1"/>
</dbReference>
<dbReference type="SMART" id="SM00962">
    <property type="entry name" value="SRP54"/>
    <property type="match status" value="1"/>
</dbReference>
<dbReference type="SUPFAM" id="SSF52540">
    <property type="entry name" value="P-loop containing nucleoside triphosphate hydrolases"/>
    <property type="match status" value="1"/>
</dbReference>
<dbReference type="GO" id="GO:0005047">
    <property type="term" value="F:signal recognition particle binding"/>
    <property type="evidence" value="ECO:0007669"/>
    <property type="project" value="TreeGrafter"/>
</dbReference>
<dbReference type="InterPro" id="IPR003593">
    <property type="entry name" value="AAA+_ATPase"/>
</dbReference>
<dbReference type="FunFam" id="3.40.50.300:FF:000695">
    <property type="entry name" value="Flagellar biosynthesis regulator FlhF"/>
    <property type="match status" value="1"/>
</dbReference>
<organism evidence="16">
    <name type="scientific">hydrothermal vent metagenome</name>
    <dbReference type="NCBI Taxonomy" id="652676"/>
    <lineage>
        <taxon>unclassified sequences</taxon>
        <taxon>metagenomes</taxon>
        <taxon>ecological metagenomes</taxon>
    </lineage>
</organism>